<comment type="caution">
    <text evidence="3">The sequence shown here is derived from an EMBL/GenBank/DDBJ whole genome shotgun (WGS) entry which is preliminary data.</text>
</comment>
<keyword evidence="2" id="KW-0732">Signal</keyword>
<keyword evidence="4" id="KW-1185">Reference proteome</keyword>
<reference evidence="4" key="1">
    <citation type="journal article" date="2020" name="Nat. Commun.">
        <title>Genome sequence of the cluster root forming white lupin.</title>
        <authorList>
            <person name="Hufnagel B."/>
            <person name="Marques A."/>
            <person name="Soriano A."/>
            <person name="Marques L."/>
            <person name="Divol F."/>
            <person name="Doumas P."/>
            <person name="Sallet E."/>
            <person name="Mancinotti D."/>
            <person name="Carrere S."/>
            <person name="Marande W."/>
            <person name="Arribat S."/>
            <person name="Keller J."/>
            <person name="Huneau C."/>
            <person name="Blein T."/>
            <person name="Aime D."/>
            <person name="Laguerre M."/>
            <person name="Taylor J."/>
            <person name="Schubert V."/>
            <person name="Nelson M."/>
            <person name="Geu-Flores F."/>
            <person name="Crespi M."/>
            <person name="Gallardo-Guerrero K."/>
            <person name="Delaux P.-M."/>
            <person name="Salse J."/>
            <person name="Berges H."/>
            <person name="Guyot R."/>
            <person name="Gouzy J."/>
            <person name="Peret B."/>
        </authorList>
    </citation>
    <scope>NUCLEOTIDE SEQUENCE [LARGE SCALE GENOMIC DNA]</scope>
    <source>
        <strain evidence="4">cv. Amiga</strain>
    </source>
</reference>
<dbReference type="EMBL" id="WOCE01000017">
    <property type="protein sequence ID" value="KAE9596366.1"/>
    <property type="molecule type" value="Genomic_DNA"/>
</dbReference>
<feature type="compositionally biased region" description="Low complexity" evidence="1">
    <location>
        <begin position="117"/>
        <end position="130"/>
    </location>
</feature>
<feature type="signal peptide" evidence="2">
    <location>
        <begin position="1"/>
        <end position="24"/>
    </location>
</feature>
<feature type="chain" id="PRO_5025635818" evidence="2">
    <location>
        <begin position="25"/>
        <end position="312"/>
    </location>
</feature>
<feature type="compositionally biased region" description="Polar residues" evidence="1">
    <location>
        <begin position="178"/>
        <end position="191"/>
    </location>
</feature>
<organism evidence="3 4">
    <name type="scientific">Lupinus albus</name>
    <name type="common">White lupine</name>
    <name type="synonym">Lupinus termis</name>
    <dbReference type="NCBI Taxonomy" id="3870"/>
    <lineage>
        <taxon>Eukaryota</taxon>
        <taxon>Viridiplantae</taxon>
        <taxon>Streptophyta</taxon>
        <taxon>Embryophyta</taxon>
        <taxon>Tracheophyta</taxon>
        <taxon>Spermatophyta</taxon>
        <taxon>Magnoliopsida</taxon>
        <taxon>eudicotyledons</taxon>
        <taxon>Gunneridae</taxon>
        <taxon>Pentapetalae</taxon>
        <taxon>rosids</taxon>
        <taxon>fabids</taxon>
        <taxon>Fabales</taxon>
        <taxon>Fabaceae</taxon>
        <taxon>Papilionoideae</taxon>
        <taxon>50 kb inversion clade</taxon>
        <taxon>genistoids sensu lato</taxon>
        <taxon>core genistoids</taxon>
        <taxon>Genisteae</taxon>
        <taxon>Lupinus</taxon>
    </lineage>
</organism>
<feature type="compositionally biased region" description="Basic and acidic residues" evidence="1">
    <location>
        <begin position="141"/>
        <end position="168"/>
    </location>
</feature>
<dbReference type="Proteomes" id="UP000447434">
    <property type="component" value="Chromosome 17"/>
</dbReference>
<sequence>MDKSKICLSFILLFSFLLSSHVLAYELPETSLTQSSFDSVTQRVLDNGFPSPPEAAFRGFHGQEVVDNGFPSPPEAAFRGFHGQEVVGKSDFSKDIAKARKLGLEYRKLHWGRGWNDNDNPNVDINVNPDFGGINNGGKENQQHEDGKVSKERNPTTSYDLERKRRGDSSMLRFSQRHGYNTPSSQQTGKSDLSKDITEADKLGLENRKWEWKVEIGGGDGRGSNGRGNPSIGNIGGIDNGGWGGDYISTEPMNYKDGRIMRHQNVDKFSELDRQSLGESQATKKFGMKNGGKIYYGGVPRMENTVAEDKKN</sequence>
<accession>A0A6A4NRN0</accession>
<dbReference type="OrthoDB" id="10506668at2759"/>
<evidence type="ECO:0000313" key="3">
    <source>
        <dbReference type="EMBL" id="KAE9596366.1"/>
    </source>
</evidence>
<protein>
    <submittedName>
        <fullName evidence="3">Uncharacterized protein</fullName>
    </submittedName>
</protein>
<feature type="region of interest" description="Disordered" evidence="1">
    <location>
        <begin position="115"/>
        <end position="194"/>
    </location>
</feature>
<proteinExistence type="predicted"/>
<evidence type="ECO:0000256" key="1">
    <source>
        <dbReference type="SAM" id="MobiDB-lite"/>
    </source>
</evidence>
<evidence type="ECO:0000313" key="4">
    <source>
        <dbReference type="Proteomes" id="UP000447434"/>
    </source>
</evidence>
<name>A0A6A4NRN0_LUPAL</name>
<evidence type="ECO:0000256" key="2">
    <source>
        <dbReference type="SAM" id="SignalP"/>
    </source>
</evidence>
<dbReference type="AlphaFoldDB" id="A0A6A4NRN0"/>
<gene>
    <name evidence="3" type="ORF">Lalb_Chr17g0348551</name>
</gene>